<reference evidence="2 3" key="1">
    <citation type="submission" date="2024-10" db="EMBL/GenBank/DDBJ databases">
        <title>The Natural Products Discovery Center: Release of the First 8490 Sequenced Strains for Exploring Actinobacteria Biosynthetic Diversity.</title>
        <authorList>
            <person name="Kalkreuter E."/>
            <person name="Kautsar S.A."/>
            <person name="Yang D."/>
            <person name="Bader C.D."/>
            <person name="Teijaro C.N."/>
            <person name="Fluegel L."/>
            <person name="Davis C.M."/>
            <person name="Simpson J.R."/>
            <person name="Lauterbach L."/>
            <person name="Steele A.D."/>
            <person name="Gui C."/>
            <person name="Meng S."/>
            <person name="Li G."/>
            <person name="Viehrig K."/>
            <person name="Ye F."/>
            <person name="Su P."/>
            <person name="Kiefer A.F."/>
            <person name="Nichols A."/>
            <person name="Cepeda A.J."/>
            <person name="Yan W."/>
            <person name="Fan B."/>
            <person name="Jiang Y."/>
            <person name="Adhikari A."/>
            <person name="Zheng C.-J."/>
            <person name="Schuster L."/>
            <person name="Cowan T.M."/>
            <person name="Smanski M.J."/>
            <person name="Chevrette M.G."/>
            <person name="De Carvalho L.P.S."/>
            <person name="Shen B."/>
        </authorList>
    </citation>
    <scope>NUCLEOTIDE SEQUENCE [LARGE SCALE GENOMIC DNA]</scope>
    <source>
        <strain evidence="2 3">NPDC017990</strain>
    </source>
</reference>
<evidence type="ECO:0000313" key="3">
    <source>
        <dbReference type="Proteomes" id="UP001610818"/>
    </source>
</evidence>
<organism evidence="2 3">
    <name type="scientific">Streptomyces longisporoflavus</name>
    <dbReference type="NCBI Taxonomy" id="28044"/>
    <lineage>
        <taxon>Bacteria</taxon>
        <taxon>Bacillati</taxon>
        <taxon>Actinomycetota</taxon>
        <taxon>Actinomycetes</taxon>
        <taxon>Kitasatosporales</taxon>
        <taxon>Streptomycetaceae</taxon>
        <taxon>Streptomyces</taxon>
    </lineage>
</organism>
<dbReference type="Pfam" id="PF19694">
    <property type="entry name" value="DUF6194"/>
    <property type="match status" value="1"/>
</dbReference>
<dbReference type="Proteomes" id="UP001610818">
    <property type="component" value="Unassembled WGS sequence"/>
</dbReference>
<dbReference type="EMBL" id="JBIRGQ010000001">
    <property type="protein sequence ID" value="MFH8544460.1"/>
    <property type="molecule type" value="Genomic_DNA"/>
</dbReference>
<proteinExistence type="predicted"/>
<dbReference type="InterPro" id="IPR045676">
    <property type="entry name" value="DUF6194"/>
</dbReference>
<evidence type="ECO:0000259" key="1">
    <source>
        <dbReference type="Pfam" id="PF19694"/>
    </source>
</evidence>
<gene>
    <name evidence="2" type="ORF">ACH4F9_05535</name>
</gene>
<keyword evidence="3" id="KW-1185">Reference proteome</keyword>
<name>A0ABW7QJA0_9ACTN</name>
<evidence type="ECO:0000313" key="2">
    <source>
        <dbReference type="EMBL" id="MFH8544460.1"/>
    </source>
</evidence>
<protein>
    <submittedName>
        <fullName evidence="2">DUF6194 family protein</fullName>
    </submittedName>
</protein>
<feature type="domain" description="DUF6194" evidence="1">
    <location>
        <begin position="1"/>
        <end position="150"/>
    </location>
</feature>
<comment type="caution">
    <text evidence="2">The sequence shown here is derived from an EMBL/GenBank/DDBJ whole genome shotgun (WGS) entry which is preliminary data.</text>
</comment>
<sequence length="159" mass="17440">MEQIIATVRGLDGALVVIPGPESDLPELVWGDAFFYYAPDGQMPRNVQPYGTIVTKNYPDDTASDLDAAGRWRVNVHVDRATFGELTGQDQRSVRHVADYAAADRVLPHPVYGALGWICVVSPGERTMQTVVQLLRGAHDAARARFVRRHAAGQPSETD</sequence>
<dbReference type="RefSeq" id="WP_397709198.1">
    <property type="nucleotide sequence ID" value="NZ_JBIRGN010000001.1"/>
</dbReference>
<accession>A0ABW7QJA0</accession>